<reference evidence="3" key="1">
    <citation type="submission" date="2025-08" db="UniProtKB">
        <authorList>
            <consortium name="RefSeq"/>
        </authorList>
    </citation>
    <scope>IDENTIFICATION</scope>
    <source>
        <strain evidence="3">11010-0011.00</strain>
        <tissue evidence="3">Whole body</tissue>
    </source>
</reference>
<sequence>MVNMPASRIMQEFKEEMTDEIVQSSIKIELVNDSWREGVKFVLEINVPETYPFHRTKVRFITRIWHPNISVEDGEICLYMNNWFAGTTLRTLLLSLQALLAAPQSDDVEQATVHYQFNNTPEIFLMNAKHWTNAYAGGPHSFPDYDSKVQRLKDMGVLRVFFQSHTYWQR</sequence>
<dbReference type="PANTHER" id="PTHR24068">
    <property type="entry name" value="UBIQUITIN-CONJUGATING ENZYME E2"/>
    <property type="match status" value="1"/>
</dbReference>
<keyword evidence="2" id="KW-1185">Reference proteome</keyword>
<proteinExistence type="predicted"/>
<dbReference type="InterPro" id="IPR000608">
    <property type="entry name" value="UBC"/>
</dbReference>
<feature type="domain" description="UBC core" evidence="1">
    <location>
        <begin position="1"/>
        <end position="137"/>
    </location>
</feature>
<dbReference type="Proteomes" id="UP000504634">
    <property type="component" value="Unplaced"/>
</dbReference>
<dbReference type="Gene3D" id="3.10.110.10">
    <property type="entry name" value="Ubiquitin Conjugating Enzyme"/>
    <property type="match status" value="1"/>
</dbReference>
<evidence type="ECO:0000259" key="1">
    <source>
        <dbReference type="PROSITE" id="PS50127"/>
    </source>
</evidence>
<name>A0A6J2UJ12_DROLE</name>
<protein>
    <submittedName>
        <fullName evidence="3">Ubiquitin-conjugating enzyme E2-22 kDa-like</fullName>
    </submittedName>
</protein>
<dbReference type="PROSITE" id="PS50127">
    <property type="entry name" value="UBC_2"/>
    <property type="match status" value="1"/>
</dbReference>
<evidence type="ECO:0000313" key="2">
    <source>
        <dbReference type="Proteomes" id="UP000504634"/>
    </source>
</evidence>
<dbReference type="InterPro" id="IPR016135">
    <property type="entry name" value="UBQ-conjugating_enzyme/RWD"/>
</dbReference>
<dbReference type="RefSeq" id="XP_030388371.1">
    <property type="nucleotide sequence ID" value="XM_030532511.1"/>
</dbReference>
<dbReference type="OrthoDB" id="9993688at2759"/>
<evidence type="ECO:0000313" key="3">
    <source>
        <dbReference type="RefSeq" id="XP_030388371.1"/>
    </source>
</evidence>
<dbReference type="GeneID" id="115634654"/>
<accession>A0A6J2UJ12</accession>
<organism evidence="2 3">
    <name type="scientific">Drosophila lebanonensis</name>
    <name type="common">Fruit fly</name>
    <name type="synonym">Scaptodrosophila lebanonensis</name>
    <dbReference type="NCBI Taxonomy" id="7225"/>
    <lineage>
        <taxon>Eukaryota</taxon>
        <taxon>Metazoa</taxon>
        <taxon>Ecdysozoa</taxon>
        <taxon>Arthropoda</taxon>
        <taxon>Hexapoda</taxon>
        <taxon>Insecta</taxon>
        <taxon>Pterygota</taxon>
        <taxon>Neoptera</taxon>
        <taxon>Endopterygota</taxon>
        <taxon>Diptera</taxon>
        <taxon>Brachycera</taxon>
        <taxon>Muscomorpha</taxon>
        <taxon>Ephydroidea</taxon>
        <taxon>Drosophilidae</taxon>
        <taxon>Scaptodrosophila</taxon>
    </lineage>
</organism>
<dbReference type="AlphaFoldDB" id="A0A6J2UJ12"/>
<dbReference type="SMART" id="SM00212">
    <property type="entry name" value="UBCc"/>
    <property type="match status" value="1"/>
</dbReference>
<dbReference type="SUPFAM" id="SSF54495">
    <property type="entry name" value="UBC-like"/>
    <property type="match status" value="1"/>
</dbReference>
<dbReference type="Pfam" id="PF00179">
    <property type="entry name" value="UQ_con"/>
    <property type="match status" value="1"/>
</dbReference>
<gene>
    <name evidence="3" type="primary">LOC115634654</name>
</gene>